<keyword evidence="2" id="KW-1185">Reference proteome</keyword>
<dbReference type="EMBL" id="NKCL01000885">
    <property type="protein sequence ID" value="RSL48272.1"/>
    <property type="molecule type" value="Genomic_DNA"/>
</dbReference>
<protein>
    <submittedName>
        <fullName evidence="1">Uncharacterized protein</fullName>
    </submittedName>
</protein>
<dbReference type="Proteomes" id="UP000287972">
    <property type="component" value="Unassembled WGS sequence"/>
</dbReference>
<sequence>MSFRVNDLTEDDPFFVDARSTPYVAVGEGQKVYWKDCILKIYKSTDTSKPIETRDTASDGEGLVLKGTTVWFGGKNGKVKEA</sequence>
<gene>
    <name evidence="1" type="ORF">CEP51_015659</name>
</gene>
<comment type="caution">
    <text evidence="1">The sequence shown here is derived from an EMBL/GenBank/DDBJ whole genome shotgun (WGS) entry which is preliminary data.</text>
</comment>
<accession>A0A428P5G5</accession>
<organism evidence="1 2">
    <name type="scientific">Fusarium floridanum</name>
    <dbReference type="NCBI Taxonomy" id="1325733"/>
    <lineage>
        <taxon>Eukaryota</taxon>
        <taxon>Fungi</taxon>
        <taxon>Dikarya</taxon>
        <taxon>Ascomycota</taxon>
        <taxon>Pezizomycotina</taxon>
        <taxon>Sordariomycetes</taxon>
        <taxon>Hypocreomycetidae</taxon>
        <taxon>Hypocreales</taxon>
        <taxon>Nectriaceae</taxon>
        <taxon>Fusarium</taxon>
        <taxon>Fusarium solani species complex</taxon>
    </lineage>
</organism>
<proteinExistence type="predicted"/>
<name>A0A428P5G5_9HYPO</name>
<evidence type="ECO:0000313" key="1">
    <source>
        <dbReference type="EMBL" id="RSL48272.1"/>
    </source>
</evidence>
<evidence type="ECO:0000313" key="2">
    <source>
        <dbReference type="Proteomes" id="UP000287972"/>
    </source>
</evidence>
<dbReference type="AlphaFoldDB" id="A0A428P5G5"/>
<reference evidence="1 2" key="1">
    <citation type="submission" date="2017-06" db="EMBL/GenBank/DDBJ databases">
        <title>Comparative genomic analysis of Ambrosia Fusariam Clade fungi.</title>
        <authorList>
            <person name="Stajich J.E."/>
            <person name="Carrillo J."/>
            <person name="Kijimoto T."/>
            <person name="Eskalen A."/>
            <person name="O'Donnell K."/>
            <person name="Kasson M."/>
        </authorList>
    </citation>
    <scope>NUCLEOTIDE SEQUENCE [LARGE SCALE GENOMIC DNA]</scope>
    <source>
        <strain evidence="1 2">NRRL62606</strain>
    </source>
</reference>